<evidence type="ECO:0000313" key="6">
    <source>
        <dbReference type="Proteomes" id="UP000243423"/>
    </source>
</evidence>
<dbReference type="InterPro" id="IPR005824">
    <property type="entry name" value="KOW"/>
</dbReference>
<protein>
    <submittedName>
        <fullName evidence="5">60S ribosomal protein L26</fullName>
    </submittedName>
</protein>
<dbReference type="EMBL" id="CP002172">
    <property type="protein sequence ID" value="AEA38789.1"/>
    <property type="molecule type" value="Genomic_DNA"/>
</dbReference>
<dbReference type="SMR" id="F2HHJ3"/>
<evidence type="ECO:0000313" key="5">
    <source>
        <dbReference type="EMBL" id="AEA38789.1"/>
    </source>
</evidence>
<dbReference type="GO" id="GO:0015934">
    <property type="term" value="C:large ribosomal subunit"/>
    <property type="evidence" value="ECO:0007669"/>
    <property type="project" value="InterPro"/>
</dbReference>
<dbReference type="SMART" id="SM00739">
    <property type="entry name" value="KOW"/>
    <property type="match status" value="1"/>
</dbReference>
<sequence>MKYSKITTKTKNRAINCNVSKKIRKKYNTKSILIKVGDRVRITKGSFKGHSGKIIEICTKRNFVYIENVTHVKKKIHLFTFLFLFQI</sequence>
<dbReference type="Pfam" id="PF00467">
    <property type="entry name" value="KOW"/>
    <property type="match status" value="1"/>
</dbReference>
<dbReference type="Gene3D" id="2.30.30.30">
    <property type="match status" value="1"/>
</dbReference>
<dbReference type="CDD" id="cd06089">
    <property type="entry name" value="KOW_RPL26"/>
    <property type="match status" value="1"/>
</dbReference>
<dbReference type="Proteomes" id="UP000243423">
    <property type="component" value="Nucleomorph 1"/>
</dbReference>
<dbReference type="InterPro" id="IPR041988">
    <property type="entry name" value="Ribosomal_uL24_KOW"/>
</dbReference>
<dbReference type="RefSeq" id="XP_003239687.1">
    <property type="nucleotide sequence ID" value="XM_003239639.1"/>
</dbReference>
<dbReference type="GO" id="GO:0006412">
    <property type="term" value="P:translation"/>
    <property type="evidence" value="ECO:0007669"/>
    <property type="project" value="InterPro"/>
</dbReference>
<dbReference type="GO" id="GO:0003723">
    <property type="term" value="F:RNA binding"/>
    <property type="evidence" value="ECO:0007669"/>
    <property type="project" value="InterPro"/>
</dbReference>
<geneLocation type="nucleomorph" evidence="5"/>
<dbReference type="GO" id="GO:0003735">
    <property type="term" value="F:structural constituent of ribosome"/>
    <property type="evidence" value="ECO:0007669"/>
    <property type="project" value="InterPro"/>
</dbReference>
<dbReference type="NCBIfam" id="TIGR01080">
    <property type="entry name" value="rplX_A_E"/>
    <property type="match status" value="1"/>
</dbReference>
<dbReference type="InterPro" id="IPR005756">
    <property type="entry name" value="Ribosomal_uL24_euk/arc"/>
</dbReference>
<name>F2HHJ3_9CRYP</name>
<evidence type="ECO:0000256" key="1">
    <source>
        <dbReference type="ARBA" id="ARBA00010618"/>
    </source>
</evidence>
<dbReference type="InterPro" id="IPR008991">
    <property type="entry name" value="Translation_prot_SH3-like_sf"/>
</dbReference>
<reference evidence="5 6" key="1">
    <citation type="journal article" date="2011" name="Genome Biol. Evol.">
        <title>Complete nucleomorph genome sequence of the nonphotosynthetic alga Cryptomonas paramecium reveals a core nucleomorph gene set.</title>
        <authorList>
            <person name="Tanifuji G."/>
            <person name="Onodera N.T."/>
            <person name="Wheeler T.J."/>
            <person name="Dlutek M."/>
            <person name="Donaher N."/>
            <person name="Archibald J.M."/>
        </authorList>
    </citation>
    <scope>NUCLEOTIDE SEQUENCE [LARGE SCALE GENOMIC DNA]</scope>
    <source>
        <strain evidence="5 6">CCAP977/2A</strain>
    </source>
</reference>
<keyword evidence="5" id="KW-0542">Nucleomorph</keyword>
<keyword evidence="3" id="KW-0687">Ribonucleoprotein</keyword>
<dbReference type="GeneID" id="10446991"/>
<gene>
    <name evidence="5" type="primary">rpl26</name>
    <name evidence="5" type="ORF">CPARA_1gp131</name>
</gene>
<comment type="similarity">
    <text evidence="1">Belongs to the universal ribosomal protein uL24 family.</text>
</comment>
<proteinExistence type="inferred from homology"/>
<feature type="domain" description="KOW" evidence="4">
    <location>
        <begin position="33"/>
        <end position="60"/>
    </location>
</feature>
<dbReference type="SUPFAM" id="SSF50104">
    <property type="entry name" value="Translation proteins SH3-like domain"/>
    <property type="match status" value="1"/>
</dbReference>
<dbReference type="PANTHER" id="PTHR11143">
    <property type="entry name" value="60S RIBOSOMAL PROTEIN L26 FAMILY MEMBER"/>
    <property type="match status" value="1"/>
</dbReference>
<evidence type="ECO:0000256" key="2">
    <source>
        <dbReference type="ARBA" id="ARBA00022980"/>
    </source>
</evidence>
<organism evidence="5 6">
    <name type="scientific">Cryptomonas paramaecium</name>
    <dbReference type="NCBI Taxonomy" id="2898"/>
    <lineage>
        <taxon>Eukaryota</taxon>
        <taxon>Cryptophyceae</taxon>
        <taxon>Cryptomonadales</taxon>
        <taxon>Cryptomonadaceae</taxon>
        <taxon>Cryptomonas</taxon>
    </lineage>
</organism>
<evidence type="ECO:0000256" key="3">
    <source>
        <dbReference type="ARBA" id="ARBA00023274"/>
    </source>
</evidence>
<evidence type="ECO:0000259" key="4">
    <source>
        <dbReference type="SMART" id="SM00739"/>
    </source>
</evidence>
<keyword evidence="2 5" id="KW-0689">Ribosomal protein</keyword>
<dbReference type="InterPro" id="IPR014722">
    <property type="entry name" value="Rib_uL2_dom2"/>
</dbReference>
<accession>F2HHJ3</accession>
<dbReference type="AlphaFoldDB" id="F2HHJ3"/>